<proteinExistence type="predicted"/>
<keyword evidence="3" id="KW-1185">Reference proteome</keyword>
<sequence>MNERTPTLRDIPRYERSSIPDNFFVKNQTPDDPLRHGSTRPVFHDTEARPDDRKIVFKSGDGERFILKCNEVETHSGELVPVNWRSRSVVDLPESSATLRSLFLFIGPRRHPDLRDEPFDFVARLAKTAETYQVFNAMNICSVKMGSFYDRYPAQVLLYAAHNNYPRIFNDAAFHVLTSQNLEDVTPLLPEDYRIKWVGISLPLSYVIALMAILDLNFTTRSNITGAFQSPSELLLLILLCSRDRGVGAFFGSDCWESCGQVILASLAKGVHSLNDLTTTFRSQVEKHLSNCKRCDAFCGDWMAYAETQIAQVAVFSTENDHRLQN</sequence>
<comment type="caution">
    <text evidence="2">The sequence shown here is derived from an EMBL/GenBank/DDBJ whole genome shotgun (WGS) entry which is preliminary data.</text>
</comment>
<reference evidence="2" key="1">
    <citation type="submission" date="2022-07" db="EMBL/GenBank/DDBJ databases">
        <title>Genome Sequence of Leucocoprinus birnbaumii.</title>
        <authorList>
            <person name="Buettner E."/>
        </authorList>
    </citation>
    <scope>NUCLEOTIDE SEQUENCE</scope>
    <source>
        <strain evidence="2">VT141</strain>
    </source>
</reference>
<protein>
    <submittedName>
        <fullName evidence="2">Uncharacterized protein</fullName>
    </submittedName>
</protein>
<gene>
    <name evidence="2" type="ORF">NP233_g2805</name>
</gene>
<feature type="region of interest" description="Disordered" evidence="1">
    <location>
        <begin position="22"/>
        <end position="45"/>
    </location>
</feature>
<evidence type="ECO:0000256" key="1">
    <source>
        <dbReference type="SAM" id="MobiDB-lite"/>
    </source>
</evidence>
<organism evidence="2 3">
    <name type="scientific">Leucocoprinus birnbaumii</name>
    <dbReference type="NCBI Taxonomy" id="56174"/>
    <lineage>
        <taxon>Eukaryota</taxon>
        <taxon>Fungi</taxon>
        <taxon>Dikarya</taxon>
        <taxon>Basidiomycota</taxon>
        <taxon>Agaricomycotina</taxon>
        <taxon>Agaricomycetes</taxon>
        <taxon>Agaricomycetidae</taxon>
        <taxon>Agaricales</taxon>
        <taxon>Agaricineae</taxon>
        <taxon>Agaricaceae</taxon>
        <taxon>Leucocoprinus</taxon>
    </lineage>
</organism>
<evidence type="ECO:0000313" key="3">
    <source>
        <dbReference type="Proteomes" id="UP001213000"/>
    </source>
</evidence>
<dbReference type="AlphaFoldDB" id="A0AAD5VY81"/>
<dbReference type="Proteomes" id="UP001213000">
    <property type="component" value="Unassembled WGS sequence"/>
</dbReference>
<evidence type="ECO:0000313" key="2">
    <source>
        <dbReference type="EMBL" id="KAJ3572864.1"/>
    </source>
</evidence>
<accession>A0AAD5VY81</accession>
<name>A0AAD5VY81_9AGAR</name>
<dbReference type="EMBL" id="JANIEX010000125">
    <property type="protein sequence ID" value="KAJ3572864.1"/>
    <property type="molecule type" value="Genomic_DNA"/>
</dbReference>